<keyword evidence="1" id="KW-0812">Transmembrane</keyword>
<feature type="transmembrane region" description="Helical" evidence="1">
    <location>
        <begin position="30"/>
        <end position="49"/>
    </location>
</feature>
<organism evidence="2 3">
    <name type="scientific">Panagrolaimus davidi</name>
    <dbReference type="NCBI Taxonomy" id="227884"/>
    <lineage>
        <taxon>Eukaryota</taxon>
        <taxon>Metazoa</taxon>
        <taxon>Ecdysozoa</taxon>
        <taxon>Nematoda</taxon>
        <taxon>Chromadorea</taxon>
        <taxon>Rhabditida</taxon>
        <taxon>Tylenchina</taxon>
        <taxon>Panagrolaimomorpha</taxon>
        <taxon>Panagrolaimoidea</taxon>
        <taxon>Panagrolaimidae</taxon>
        <taxon>Panagrolaimus</taxon>
    </lineage>
</organism>
<keyword evidence="1" id="KW-0472">Membrane</keyword>
<proteinExistence type="predicted"/>
<accession>A0A914Q6C1</accession>
<evidence type="ECO:0000313" key="3">
    <source>
        <dbReference type="WBParaSite" id="PDA_v2.g27004.t1"/>
    </source>
</evidence>
<name>A0A914Q6C1_9BILA</name>
<reference evidence="3" key="1">
    <citation type="submission" date="2022-11" db="UniProtKB">
        <authorList>
            <consortium name="WormBaseParasite"/>
        </authorList>
    </citation>
    <scope>IDENTIFICATION</scope>
</reference>
<keyword evidence="2" id="KW-1185">Reference proteome</keyword>
<dbReference type="WBParaSite" id="PDA_v2.g27004.t1">
    <property type="protein sequence ID" value="PDA_v2.g27004.t1"/>
    <property type="gene ID" value="PDA_v2.g27004"/>
</dbReference>
<dbReference type="AlphaFoldDB" id="A0A914Q6C1"/>
<dbReference type="Proteomes" id="UP000887578">
    <property type="component" value="Unplaced"/>
</dbReference>
<protein>
    <submittedName>
        <fullName evidence="3">Uncharacterized protein</fullName>
    </submittedName>
</protein>
<keyword evidence="1" id="KW-1133">Transmembrane helix</keyword>
<evidence type="ECO:0000256" key="1">
    <source>
        <dbReference type="SAM" id="Phobius"/>
    </source>
</evidence>
<evidence type="ECO:0000313" key="2">
    <source>
        <dbReference type="Proteomes" id="UP000887578"/>
    </source>
</evidence>
<sequence length="72" mass="7898">MIATLSMDIFPNLGGATINSLTGFSLQAYIGPYSTVSACIEMGICAFFYQKMFKKRFNTSKLGTMEVIIARS</sequence>